<reference evidence="8 9" key="1">
    <citation type="submission" date="2016-12" db="EMBL/GenBank/DDBJ databases">
        <title>The whole genome sequencing and assembly of Bacillus cohnii DSM 6307T strain.</title>
        <authorList>
            <person name="Lee Y.-J."/>
            <person name="Yi H."/>
            <person name="Bahn Y.-S."/>
            <person name="Kim J.F."/>
            <person name="Lee D.-W."/>
        </authorList>
    </citation>
    <scope>NUCLEOTIDE SEQUENCE [LARGE SCALE GENOMIC DNA]</scope>
    <source>
        <strain evidence="8 9">DSM 6307</strain>
    </source>
</reference>
<evidence type="ECO:0000256" key="6">
    <source>
        <dbReference type="ARBA" id="ARBA00023136"/>
    </source>
</evidence>
<protein>
    <recommendedName>
        <fullName evidence="10">Cytochrome d ubiquinol oxidase subunit II</fullName>
    </recommendedName>
</protein>
<organism evidence="8 9">
    <name type="scientific">Sutcliffiella cohnii</name>
    <dbReference type="NCBI Taxonomy" id="33932"/>
    <lineage>
        <taxon>Bacteria</taxon>
        <taxon>Bacillati</taxon>
        <taxon>Bacillota</taxon>
        <taxon>Bacilli</taxon>
        <taxon>Bacillales</taxon>
        <taxon>Bacillaceae</taxon>
        <taxon>Sutcliffiella</taxon>
    </lineage>
</organism>
<dbReference type="STRING" id="1314751.GCA_001591425_00235"/>
<comment type="similarity">
    <text evidence="2">Belongs to the cytochrome ubiquinol oxidase subunit 2 family.</text>
</comment>
<name>A0A223KY53_9BACI</name>
<dbReference type="InterPro" id="IPR003317">
    <property type="entry name" value="Cyt-d_oxidase_su2"/>
</dbReference>
<keyword evidence="3" id="KW-1003">Cell membrane</keyword>
<feature type="transmembrane region" description="Helical" evidence="7">
    <location>
        <begin position="162"/>
        <end position="181"/>
    </location>
</feature>
<evidence type="ECO:0008006" key="10">
    <source>
        <dbReference type="Google" id="ProtNLM"/>
    </source>
</evidence>
<keyword evidence="6 7" id="KW-0472">Membrane</keyword>
<keyword evidence="5 7" id="KW-1133">Transmembrane helix</keyword>
<feature type="transmembrane region" description="Helical" evidence="7">
    <location>
        <begin position="57"/>
        <end position="77"/>
    </location>
</feature>
<evidence type="ECO:0000256" key="3">
    <source>
        <dbReference type="ARBA" id="ARBA00022475"/>
    </source>
</evidence>
<accession>A0A223KY53</accession>
<feature type="transmembrane region" description="Helical" evidence="7">
    <location>
        <begin position="233"/>
        <end position="253"/>
    </location>
</feature>
<gene>
    <name evidence="8" type="ORF">BC6307_11790</name>
</gene>
<feature type="transmembrane region" description="Helical" evidence="7">
    <location>
        <begin position="306"/>
        <end position="328"/>
    </location>
</feature>
<evidence type="ECO:0000256" key="7">
    <source>
        <dbReference type="SAM" id="Phobius"/>
    </source>
</evidence>
<dbReference type="Proteomes" id="UP000215224">
    <property type="component" value="Chromosome"/>
</dbReference>
<comment type="subcellular location">
    <subcellularLocation>
        <location evidence="1">Cell membrane</location>
        <topology evidence="1">Multi-pass membrane protein</topology>
    </subcellularLocation>
</comment>
<keyword evidence="9" id="KW-1185">Reference proteome</keyword>
<sequence>MMEAYVAIIIIWLFLFLYALGGAIDFGAGFWSMFYIGRKDTTAASIANLYLNPSWKVTNVFLVLFVVGFVGLFPHAAFTLGSIMIVPVSFVLILLIIRSAFMVYSYSVQKYTKLFTYISGVTGLLIPALMLSILPIIIGGFVEVVGDRHYILYDRLLTSPTLYAHIGFGLSAELFLSSLFLSDYAREAKAMGTYEVYRRNAIILGPIMLSMAVAATMTLIPEAMWMVENMARQWHLFALSLVVFSIGYSALWWPSRKGRVGQPRVAVLMMVVQIALASFAYGWSHMPYIVYPKLTLYDAFTNIEMFYSLLWGYAIGMAILLPLFYWFWRLFLKDKRYLTNKKVDDVR</sequence>
<feature type="transmembrane region" description="Helical" evidence="7">
    <location>
        <begin position="83"/>
        <end position="104"/>
    </location>
</feature>
<proteinExistence type="inferred from homology"/>
<evidence type="ECO:0000256" key="5">
    <source>
        <dbReference type="ARBA" id="ARBA00022989"/>
    </source>
</evidence>
<dbReference type="AlphaFoldDB" id="A0A223KY53"/>
<dbReference type="EMBL" id="CP018866">
    <property type="protein sequence ID" value="AST94330.1"/>
    <property type="molecule type" value="Genomic_DNA"/>
</dbReference>
<dbReference type="RefSeq" id="WP_066411114.1">
    <property type="nucleotide sequence ID" value="NZ_CP018866.1"/>
</dbReference>
<keyword evidence="4 7" id="KW-0812">Transmembrane</keyword>
<feature type="transmembrane region" description="Helical" evidence="7">
    <location>
        <begin position="201"/>
        <end position="221"/>
    </location>
</feature>
<dbReference type="GO" id="GO:0005886">
    <property type="term" value="C:plasma membrane"/>
    <property type="evidence" value="ECO:0007669"/>
    <property type="project" value="UniProtKB-SubCell"/>
</dbReference>
<feature type="transmembrane region" description="Helical" evidence="7">
    <location>
        <begin position="116"/>
        <end position="142"/>
    </location>
</feature>
<evidence type="ECO:0000256" key="4">
    <source>
        <dbReference type="ARBA" id="ARBA00022692"/>
    </source>
</evidence>
<feature type="transmembrane region" description="Helical" evidence="7">
    <location>
        <begin position="6"/>
        <end position="36"/>
    </location>
</feature>
<evidence type="ECO:0000313" key="9">
    <source>
        <dbReference type="Proteomes" id="UP000215224"/>
    </source>
</evidence>
<evidence type="ECO:0000256" key="1">
    <source>
        <dbReference type="ARBA" id="ARBA00004651"/>
    </source>
</evidence>
<evidence type="ECO:0000313" key="8">
    <source>
        <dbReference type="EMBL" id="AST94330.1"/>
    </source>
</evidence>
<evidence type="ECO:0000256" key="2">
    <source>
        <dbReference type="ARBA" id="ARBA00007543"/>
    </source>
</evidence>
<dbReference type="KEGG" id="bcoh:BC6307_11790"/>
<feature type="transmembrane region" description="Helical" evidence="7">
    <location>
        <begin position="265"/>
        <end position="286"/>
    </location>
</feature>
<dbReference type="Pfam" id="PF02322">
    <property type="entry name" value="Cyt_bd_oxida_II"/>
    <property type="match status" value="1"/>
</dbReference>